<dbReference type="SMART" id="SM00867">
    <property type="entry name" value="YceI"/>
    <property type="match status" value="1"/>
</dbReference>
<evidence type="ECO:0000256" key="1">
    <source>
        <dbReference type="ARBA" id="ARBA00008812"/>
    </source>
</evidence>
<dbReference type="SUPFAM" id="SSF101874">
    <property type="entry name" value="YceI-like"/>
    <property type="match status" value="1"/>
</dbReference>
<evidence type="ECO:0000313" key="3">
    <source>
        <dbReference type="EMBL" id="TYQ01389.1"/>
    </source>
</evidence>
<sequence>MNKRWWWVIGSAVAVVLAVVLAGPWVYANFIHGDQPDALGLSDDAAPADASAEIDGTWTVGAGSKAGYEVWETLQGQRVFVRGQTEKVSGTATVESEKLTEGTVEVAVATIATDDGRRDFQFSNSVMNASKFPKATFTITEPVDLSTVPADGTITTIPITGELTLKGETRPVTTDFDIRRSAAGIEAAGAIDVTWTDYKIDKPTMFANIIVEDAGQIQFSIILSK</sequence>
<dbReference type="AlphaFoldDB" id="A0A652YJG4"/>
<dbReference type="Pfam" id="PF04264">
    <property type="entry name" value="YceI"/>
    <property type="match status" value="1"/>
</dbReference>
<comment type="caution">
    <text evidence="3">The sequence shown here is derived from an EMBL/GenBank/DDBJ whole genome shotgun (WGS) entry which is preliminary data.</text>
</comment>
<feature type="domain" description="Lipid/polyisoprenoid-binding YceI-like" evidence="2">
    <location>
        <begin position="57"/>
        <end position="224"/>
    </location>
</feature>
<dbReference type="Gene3D" id="2.40.128.110">
    <property type="entry name" value="Lipid/polyisoprenoid-binding, YceI-like"/>
    <property type="match status" value="1"/>
</dbReference>
<reference evidence="3" key="1">
    <citation type="submission" date="2019-07" db="EMBL/GenBank/DDBJ databases">
        <title>Genomic Encyclopedia of Type Strains, Phase IV (KMG-IV): sequencing the most valuable type-strain genomes for metagenomic binning, comparative biology and taxonomic classification.</title>
        <authorList>
            <person name="Goeker M."/>
        </authorList>
    </citation>
    <scope>NUCLEOTIDE SEQUENCE</scope>
    <source>
        <strain evidence="3">DSM 44596</strain>
    </source>
</reference>
<dbReference type="PANTHER" id="PTHR34406:SF1">
    <property type="entry name" value="PROTEIN YCEI"/>
    <property type="match status" value="1"/>
</dbReference>
<accession>A0A652YJG4</accession>
<dbReference type="EMBL" id="VNIQ01000008">
    <property type="protein sequence ID" value="TYQ01389.1"/>
    <property type="molecule type" value="Genomic_DNA"/>
</dbReference>
<dbReference type="PANTHER" id="PTHR34406">
    <property type="entry name" value="PROTEIN YCEI"/>
    <property type="match status" value="1"/>
</dbReference>
<dbReference type="InterPro" id="IPR036761">
    <property type="entry name" value="TTHA0802/YceI-like_sf"/>
</dbReference>
<comment type="similarity">
    <text evidence="1">Belongs to the UPF0312 family.</text>
</comment>
<evidence type="ECO:0000259" key="2">
    <source>
        <dbReference type="SMART" id="SM00867"/>
    </source>
</evidence>
<proteinExistence type="inferred from homology"/>
<dbReference type="InterPro" id="IPR007372">
    <property type="entry name" value="Lipid/polyisoprenoid-bd_YceI"/>
</dbReference>
<protein>
    <submittedName>
        <fullName evidence="3">Polyisoprenoid-binding protein YceI</fullName>
    </submittedName>
</protein>
<organism evidence="3">
    <name type="scientific">Nocardia globerula</name>
    <dbReference type="NCBI Taxonomy" id="1818"/>
    <lineage>
        <taxon>Bacteria</taxon>
        <taxon>Bacillati</taxon>
        <taxon>Actinomycetota</taxon>
        <taxon>Actinomycetes</taxon>
        <taxon>Mycobacteriales</taxon>
        <taxon>Nocardiaceae</taxon>
        <taxon>Nocardia</taxon>
    </lineage>
</organism>
<name>A0A652YJG4_NOCGL</name>
<gene>
    <name evidence="3" type="ORF">FNL38_108248</name>
</gene>